<proteinExistence type="predicted"/>
<name>A0A3M6TTV3_POCDA</name>
<dbReference type="InterPro" id="IPR007110">
    <property type="entry name" value="Ig-like_dom"/>
</dbReference>
<evidence type="ECO:0000313" key="5">
    <source>
        <dbReference type="EMBL" id="RMX44833.1"/>
    </source>
</evidence>
<comment type="caution">
    <text evidence="5">The sequence shown here is derived from an EMBL/GenBank/DDBJ whole genome shotgun (WGS) entry which is preliminary data.</text>
</comment>
<feature type="transmembrane region" description="Helical" evidence="2">
    <location>
        <begin position="145"/>
        <end position="165"/>
    </location>
</feature>
<gene>
    <name evidence="5" type="ORF">pdam_00009290</name>
</gene>
<evidence type="ECO:0000256" key="1">
    <source>
        <dbReference type="SAM" id="MobiDB-lite"/>
    </source>
</evidence>
<feature type="region of interest" description="Disordered" evidence="1">
    <location>
        <begin position="170"/>
        <end position="201"/>
    </location>
</feature>
<feature type="region of interest" description="Disordered" evidence="1">
    <location>
        <begin position="439"/>
        <end position="487"/>
    </location>
</feature>
<protein>
    <recommendedName>
        <fullName evidence="4">Ig-like domain-containing protein</fullName>
    </recommendedName>
</protein>
<dbReference type="InterPro" id="IPR013783">
    <property type="entry name" value="Ig-like_fold"/>
</dbReference>
<evidence type="ECO:0000256" key="3">
    <source>
        <dbReference type="SAM" id="SignalP"/>
    </source>
</evidence>
<feature type="region of interest" description="Disordered" evidence="1">
    <location>
        <begin position="499"/>
        <end position="543"/>
    </location>
</feature>
<dbReference type="InterPro" id="IPR036179">
    <property type="entry name" value="Ig-like_dom_sf"/>
</dbReference>
<evidence type="ECO:0000313" key="6">
    <source>
        <dbReference type="Proteomes" id="UP000275408"/>
    </source>
</evidence>
<dbReference type="PROSITE" id="PS50835">
    <property type="entry name" value="IG_LIKE"/>
    <property type="match status" value="1"/>
</dbReference>
<dbReference type="Proteomes" id="UP000275408">
    <property type="component" value="Unassembled WGS sequence"/>
</dbReference>
<feature type="compositionally biased region" description="Basic and acidic residues" evidence="1">
    <location>
        <begin position="526"/>
        <end position="543"/>
    </location>
</feature>
<accession>A0A3M6TTV3</accession>
<feature type="compositionally biased region" description="Polar residues" evidence="1">
    <location>
        <begin position="513"/>
        <end position="523"/>
    </location>
</feature>
<keyword evidence="6" id="KW-1185">Reference proteome</keyword>
<dbReference type="CDD" id="cd00096">
    <property type="entry name" value="Ig"/>
    <property type="match status" value="1"/>
</dbReference>
<dbReference type="EMBL" id="RCHS01002947">
    <property type="protein sequence ID" value="RMX44833.1"/>
    <property type="molecule type" value="Genomic_DNA"/>
</dbReference>
<feature type="signal peptide" evidence="3">
    <location>
        <begin position="1"/>
        <end position="24"/>
    </location>
</feature>
<organism evidence="5 6">
    <name type="scientific">Pocillopora damicornis</name>
    <name type="common">Cauliflower coral</name>
    <name type="synonym">Millepora damicornis</name>
    <dbReference type="NCBI Taxonomy" id="46731"/>
    <lineage>
        <taxon>Eukaryota</taxon>
        <taxon>Metazoa</taxon>
        <taxon>Cnidaria</taxon>
        <taxon>Anthozoa</taxon>
        <taxon>Hexacorallia</taxon>
        <taxon>Scleractinia</taxon>
        <taxon>Astrocoeniina</taxon>
        <taxon>Pocilloporidae</taxon>
        <taxon>Pocillopora</taxon>
    </lineage>
</organism>
<dbReference type="SUPFAM" id="SSF48726">
    <property type="entry name" value="Immunoglobulin"/>
    <property type="match status" value="1"/>
</dbReference>
<keyword evidence="2" id="KW-0812">Transmembrane</keyword>
<feature type="chain" id="PRO_5018022261" description="Ig-like domain-containing protein" evidence="3">
    <location>
        <begin position="25"/>
        <end position="543"/>
    </location>
</feature>
<sequence>MAAGSVFDVRLFPCLWIIVHLAAANERLSLDTNLTRKEITTILRRPVNLGCYVNKKNYAKSSQTETSSLVSYVWLKENKIITRINNSSDRASVLVVTPKDDSDYGTYRCNVTNGVSRTQCSIELKRGWTKMESVPLTTGCVNISLLMPVLAVAVLSLLLVIHLLIKKKNTKKAAPETSEQEFERHNKTSVTHPHAQQRMETRKLSRDLLYNSFADGESNTKESKPEVVSVEMHVGGEFHSTPNGRLGSAGNLRRERPKGFYNKSLRNVPHVSEDGETTPKDIGFYNANFRNESMDSGLDYSRTVSPNTSFDETSLADESTVKGYYNKTFKNNSTEDDGADDVFAKKSEELTVADKSKSGKAMGFYNKTFHSESMDLTDNASDGGCASVSSGSVVGEAGDKTAQPKALTDVFPKREEEMTVADKSKSGKAMGFFNKTFHSDSIDASDGDDDGVLAAESGNPTSSKTEDDKVDTSNAVPDALTVAEKSKSGKAMGFFNKTFHESVDIPDDDNDGTGVSESATSVNHPAECESKEEPHVSEEDTYF</sequence>
<keyword evidence="3" id="KW-0732">Signal</keyword>
<dbReference type="AlphaFoldDB" id="A0A3M6TTV3"/>
<keyword evidence="2" id="KW-1133">Transmembrane helix</keyword>
<evidence type="ECO:0000259" key="4">
    <source>
        <dbReference type="PROSITE" id="PS50835"/>
    </source>
</evidence>
<keyword evidence="2" id="KW-0472">Membrane</keyword>
<dbReference type="OrthoDB" id="5970804at2759"/>
<reference evidence="5 6" key="1">
    <citation type="journal article" date="2018" name="Sci. Rep.">
        <title>Comparative analysis of the Pocillopora damicornis genome highlights role of immune system in coral evolution.</title>
        <authorList>
            <person name="Cunning R."/>
            <person name="Bay R.A."/>
            <person name="Gillette P."/>
            <person name="Baker A.C."/>
            <person name="Traylor-Knowles N."/>
        </authorList>
    </citation>
    <scope>NUCLEOTIDE SEQUENCE [LARGE SCALE GENOMIC DNA]</scope>
    <source>
        <strain evidence="5">RSMAS</strain>
        <tissue evidence="5">Whole animal</tissue>
    </source>
</reference>
<evidence type="ECO:0000256" key="2">
    <source>
        <dbReference type="SAM" id="Phobius"/>
    </source>
</evidence>
<dbReference type="Gene3D" id="2.60.40.10">
    <property type="entry name" value="Immunoglobulins"/>
    <property type="match status" value="1"/>
</dbReference>
<feature type="domain" description="Ig-like" evidence="4">
    <location>
        <begin position="47"/>
        <end position="125"/>
    </location>
</feature>